<organism evidence="2 3">
    <name type="scientific">Castilleja foliolosa</name>
    <dbReference type="NCBI Taxonomy" id="1961234"/>
    <lineage>
        <taxon>Eukaryota</taxon>
        <taxon>Viridiplantae</taxon>
        <taxon>Streptophyta</taxon>
        <taxon>Embryophyta</taxon>
        <taxon>Tracheophyta</taxon>
        <taxon>Spermatophyta</taxon>
        <taxon>Magnoliopsida</taxon>
        <taxon>eudicotyledons</taxon>
        <taxon>Gunneridae</taxon>
        <taxon>Pentapetalae</taxon>
        <taxon>asterids</taxon>
        <taxon>lamiids</taxon>
        <taxon>Lamiales</taxon>
        <taxon>Orobanchaceae</taxon>
        <taxon>Pedicularideae</taxon>
        <taxon>Castillejinae</taxon>
        <taxon>Castilleja</taxon>
    </lineage>
</organism>
<evidence type="ECO:0000256" key="1">
    <source>
        <dbReference type="SAM" id="MobiDB-lite"/>
    </source>
</evidence>
<gene>
    <name evidence="2" type="ORF">CASFOL_029638</name>
</gene>
<evidence type="ECO:0000313" key="3">
    <source>
        <dbReference type="Proteomes" id="UP001632038"/>
    </source>
</evidence>
<dbReference type="AlphaFoldDB" id="A0ABD3C9N8"/>
<dbReference type="Proteomes" id="UP001632038">
    <property type="component" value="Unassembled WGS sequence"/>
</dbReference>
<feature type="region of interest" description="Disordered" evidence="1">
    <location>
        <begin position="33"/>
        <end position="56"/>
    </location>
</feature>
<keyword evidence="3" id="KW-1185">Reference proteome</keyword>
<protein>
    <submittedName>
        <fullName evidence="2">Uncharacterized protein</fullName>
    </submittedName>
</protein>
<dbReference type="EMBL" id="JAVIJP010000047">
    <property type="protein sequence ID" value="KAL3626089.1"/>
    <property type="molecule type" value="Genomic_DNA"/>
</dbReference>
<reference evidence="3" key="1">
    <citation type="journal article" date="2024" name="IScience">
        <title>Strigolactones Initiate the Formation of Haustorium-like Structures in Castilleja.</title>
        <authorList>
            <person name="Buerger M."/>
            <person name="Peterson D."/>
            <person name="Chory J."/>
        </authorList>
    </citation>
    <scope>NUCLEOTIDE SEQUENCE [LARGE SCALE GENOMIC DNA]</scope>
</reference>
<comment type="caution">
    <text evidence="2">The sequence shown here is derived from an EMBL/GenBank/DDBJ whole genome shotgun (WGS) entry which is preliminary data.</text>
</comment>
<proteinExistence type="predicted"/>
<sequence>MVKGMIRTMNKKFPPELLKAWGKIVDELGLADVEVNTGEGEKKDEDESPETEKTSA</sequence>
<feature type="compositionally biased region" description="Basic and acidic residues" evidence="1">
    <location>
        <begin position="39"/>
        <end position="56"/>
    </location>
</feature>
<evidence type="ECO:0000313" key="2">
    <source>
        <dbReference type="EMBL" id="KAL3626089.1"/>
    </source>
</evidence>
<accession>A0ABD3C9N8</accession>
<name>A0ABD3C9N8_9LAMI</name>